<evidence type="ECO:0000259" key="3">
    <source>
        <dbReference type="PROSITE" id="PS51471"/>
    </source>
</evidence>
<gene>
    <name evidence="4" type="ORF">K458DRAFT_363264</name>
</gene>
<feature type="domain" description="Fe2OG dioxygenase" evidence="3">
    <location>
        <begin position="184"/>
        <end position="294"/>
    </location>
</feature>
<comment type="similarity">
    <text evidence="1 2">Belongs to the iron/ascorbate-dependent oxidoreductase family.</text>
</comment>
<protein>
    <submittedName>
        <fullName evidence="4">Oxidoreductase</fullName>
    </submittedName>
</protein>
<dbReference type="Pfam" id="PF03171">
    <property type="entry name" value="2OG-FeII_Oxy"/>
    <property type="match status" value="1"/>
</dbReference>
<reference evidence="4" key="1">
    <citation type="journal article" date="2020" name="Stud. Mycol.">
        <title>101 Dothideomycetes genomes: a test case for predicting lifestyles and emergence of pathogens.</title>
        <authorList>
            <person name="Haridas S."/>
            <person name="Albert R."/>
            <person name="Binder M."/>
            <person name="Bloem J."/>
            <person name="Labutti K."/>
            <person name="Salamov A."/>
            <person name="Andreopoulos B."/>
            <person name="Baker S."/>
            <person name="Barry K."/>
            <person name="Bills G."/>
            <person name="Bluhm B."/>
            <person name="Cannon C."/>
            <person name="Castanera R."/>
            <person name="Culley D."/>
            <person name="Daum C."/>
            <person name="Ezra D."/>
            <person name="Gonzalez J."/>
            <person name="Henrissat B."/>
            <person name="Kuo A."/>
            <person name="Liang C."/>
            <person name="Lipzen A."/>
            <person name="Lutzoni F."/>
            <person name="Magnuson J."/>
            <person name="Mondo S."/>
            <person name="Nolan M."/>
            <person name="Ohm R."/>
            <person name="Pangilinan J."/>
            <person name="Park H.-J."/>
            <person name="Ramirez L."/>
            <person name="Alfaro M."/>
            <person name="Sun H."/>
            <person name="Tritt A."/>
            <person name="Yoshinaga Y."/>
            <person name="Zwiers L.-H."/>
            <person name="Turgeon B."/>
            <person name="Goodwin S."/>
            <person name="Spatafora J."/>
            <person name="Crous P."/>
            <person name="Grigoriev I."/>
        </authorList>
    </citation>
    <scope>NUCLEOTIDE SEQUENCE</scope>
    <source>
        <strain evidence="4">CBS 122367</strain>
    </source>
</reference>
<name>A0A6G1J9S3_9PLEO</name>
<organism evidence="4 5">
    <name type="scientific">Lentithecium fluviatile CBS 122367</name>
    <dbReference type="NCBI Taxonomy" id="1168545"/>
    <lineage>
        <taxon>Eukaryota</taxon>
        <taxon>Fungi</taxon>
        <taxon>Dikarya</taxon>
        <taxon>Ascomycota</taxon>
        <taxon>Pezizomycotina</taxon>
        <taxon>Dothideomycetes</taxon>
        <taxon>Pleosporomycetidae</taxon>
        <taxon>Pleosporales</taxon>
        <taxon>Massarineae</taxon>
        <taxon>Lentitheciaceae</taxon>
        <taxon>Lentithecium</taxon>
    </lineage>
</organism>
<evidence type="ECO:0000313" key="5">
    <source>
        <dbReference type="Proteomes" id="UP000799291"/>
    </source>
</evidence>
<dbReference type="GO" id="GO:0016491">
    <property type="term" value="F:oxidoreductase activity"/>
    <property type="evidence" value="ECO:0007669"/>
    <property type="project" value="UniProtKB-KW"/>
</dbReference>
<proteinExistence type="inferred from homology"/>
<dbReference type="PROSITE" id="PS51471">
    <property type="entry name" value="FE2OG_OXY"/>
    <property type="match status" value="1"/>
</dbReference>
<keyword evidence="2" id="KW-0560">Oxidoreductase</keyword>
<dbReference type="InterPro" id="IPR050231">
    <property type="entry name" value="Iron_ascorbate_oxido_reductase"/>
</dbReference>
<sequence>MPTPKLLSQCPEFPPTVPVADLPVFSFVKIGEHDADEGKRLFDACREYGFFLLDLKSSKIGENLLHDAEHMFELTTTTLGLAESVLSKYAYNPPKDLLGYKCAGKLRTDDGKLDAMEMYTLGQDDIIGNIPPRKNPETIEAHRKECQEFFRHAHAVMTVLLGALDRELGLPPGTLERLSPLDKPSDTSLRLLLSHPQSIVDKNRITLGGHTDIGTATLLFHVAGGLQILPAGSENVHSNWRYIRPEPGCALINLGDTLVEWTGGLLRSSLHRVVTAPGAQASVPRQSLAYLVRPERNASMRRLEGGTVIPRMKEGEEAETRSVSEWAAWRAQQIIKGELKPHTRGGKPV</sequence>
<dbReference type="Pfam" id="PF14226">
    <property type="entry name" value="DIOX_N"/>
    <property type="match status" value="1"/>
</dbReference>
<dbReference type="InterPro" id="IPR027443">
    <property type="entry name" value="IPNS-like_sf"/>
</dbReference>
<dbReference type="Proteomes" id="UP000799291">
    <property type="component" value="Unassembled WGS sequence"/>
</dbReference>
<dbReference type="OrthoDB" id="288590at2759"/>
<evidence type="ECO:0000313" key="4">
    <source>
        <dbReference type="EMBL" id="KAF2686889.1"/>
    </source>
</evidence>
<dbReference type="InterPro" id="IPR044861">
    <property type="entry name" value="IPNS-like_FE2OG_OXY"/>
</dbReference>
<dbReference type="PANTHER" id="PTHR47990">
    <property type="entry name" value="2-OXOGLUTARATE (2OG) AND FE(II)-DEPENDENT OXYGENASE SUPERFAMILY PROTEIN-RELATED"/>
    <property type="match status" value="1"/>
</dbReference>
<dbReference type="GO" id="GO:0046872">
    <property type="term" value="F:metal ion binding"/>
    <property type="evidence" value="ECO:0007669"/>
    <property type="project" value="UniProtKB-KW"/>
</dbReference>
<keyword evidence="5" id="KW-1185">Reference proteome</keyword>
<dbReference type="SUPFAM" id="SSF51197">
    <property type="entry name" value="Clavaminate synthase-like"/>
    <property type="match status" value="1"/>
</dbReference>
<dbReference type="AlphaFoldDB" id="A0A6G1J9S3"/>
<accession>A0A6G1J9S3</accession>
<dbReference type="EMBL" id="MU005576">
    <property type="protein sequence ID" value="KAF2686889.1"/>
    <property type="molecule type" value="Genomic_DNA"/>
</dbReference>
<keyword evidence="2" id="KW-0479">Metal-binding</keyword>
<dbReference type="InterPro" id="IPR005123">
    <property type="entry name" value="Oxoglu/Fe-dep_dioxygenase_dom"/>
</dbReference>
<dbReference type="InterPro" id="IPR026992">
    <property type="entry name" value="DIOX_N"/>
</dbReference>
<dbReference type="GO" id="GO:0044283">
    <property type="term" value="P:small molecule biosynthetic process"/>
    <property type="evidence" value="ECO:0007669"/>
    <property type="project" value="UniProtKB-ARBA"/>
</dbReference>
<evidence type="ECO:0000256" key="1">
    <source>
        <dbReference type="ARBA" id="ARBA00008056"/>
    </source>
</evidence>
<dbReference type="Gene3D" id="2.60.120.330">
    <property type="entry name" value="B-lactam Antibiotic, Isopenicillin N Synthase, Chain"/>
    <property type="match status" value="1"/>
</dbReference>
<keyword evidence="2" id="KW-0408">Iron</keyword>
<evidence type="ECO:0000256" key="2">
    <source>
        <dbReference type="RuleBase" id="RU003682"/>
    </source>
</evidence>